<protein>
    <submittedName>
        <fullName evidence="1">Uncharacterized protein</fullName>
    </submittedName>
</protein>
<name>A0AAQ3NPW7_VIGMU</name>
<dbReference type="EMBL" id="CP144697">
    <property type="protein sequence ID" value="WVZ14189.1"/>
    <property type="molecule type" value="Genomic_DNA"/>
</dbReference>
<reference evidence="1 2" key="1">
    <citation type="journal article" date="2023" name="Life. Sci Alliance">
        <title>Evolutionary insights into 3D genome organization and epigenetic landscape of Vigna mungo.</title>
        <authorList>
            <person name="Junaid A."/>
            <person name="Singh B."/>
            <person name="Bhatia S."/>
        </authorList>
    </citation>
    <scope>NUCLEOTIDE SEQUENCE [LARGE SCALE GENOMIC DNA]</scope>
    <source>
        <strain evidence="1">Urdbean</strain>
    </source>
</reference>
<organism evidence="1 2">
    <name type="scientific">Vigna mungo</name>
    <name type="common">Black gram</name>
    <name type="synonym">Phaseolus mungo</name>
    <dbReference type="NCBI Taxonomy" id="3915"/>
    <lineage>
        <taxon>Eukaryota</taxon>
        <taxon>Viridiplantae</taxon>
        <taxon>Streptophyta</taxon>
        <taxon>Embryophyta</taxon>
        <taxon>Tracheophyta</taxon>
        <taxon>Spermatophyta</taxon>
        <taxon>Magnoliopsida</taxon>
        <taxon>eudicotyledons</taxon>
        <taxon>Gunneridae</taxon>
        <taxon>Pentapetalae</taxon>
        <taxon>rosids</taxon>
        <taxon>fabids</taxon>
        <taxon>Fabales</taxon>
        <taxon>Fabaceae</taxon>
        <taxon>Papilionoideae</taxon>
        <taxon>50 kb inversion clade</taxon>
        <taxon>NPAAA clade</taxon>
        <taxon>indigoferoid/millettioid clade</taxon>
        <taxon>Phaseoleae</taxon>
        <taxon>Vigna</taxon>
    </lineage>
</organism>
<accession>A0AAQ3NPW7</accession>
<evidence type="ECO:0000313" key="2">
    <source>
        <dbReference type="Proteomes" id="UP001374535"/>
    </source>
</evidence>
<evidence type="ECO:0000313" key="1">
    <source>
        <dbReference type="EMBL" id="WVZ14189.1"/>
    </source>
</evidence>
<sequence>MFSPSAATVCFTKSFTKTLSSLIKGCSKSASSPSLLETLPSTIFSLMFSGFERRSSLCLSSSFSLFTIVSGISSMDTNCTCGLATTCIARSSTNSLNFSPLPTKSVSQFTSIRTPMRES</sequence>
<gene>
    <name evidence="1" type="ORF">V8G54_011755</name>
</gene>
<dbReference type="AlphaFoldDB" id="A0AAQ3NPW7"/>
<proteinExistence type="predicted"/>
<dbReference type="Proteomes" id="UP001374535">
    <property type="component" value="Chromosome 4"/>
</dbReference>
<keyword evidence="2" id="KW-1185">Reference proteome</keyword>